<feature type="domain" description="CinA C-terminal" evidence="1">
    <location>
        <begin position="17"/>
        <end position="169"/>
    </location>
</feature>
<gene>
    <name evidence="2" type="ORF">GWK36_06830</name>
</gene>
<dbReference type="Pfam" id="PF02464">
    <property type="entry name" value="CinA"/>
    <property type="match status" value="1"/>
</dbReference>
<dbReference type="Proteomes" id="UP000502699">
    <property type="component" value="Chromosome"/>
</dbReference>
<protein>
    <submittedName>
        <fullName evidence="2">CinA family protein</fullName>
    </submittedName>
</protein>
<dbReference type="InterPro" id="IPR008136">
    <property type="entry name" value="CinA_C"/>
</dbReference>
<dbReference type="Gene3D" id="3.90.950.20">
    <property type="entry name" value="CinA-like"/>
    <property type="match status" value="1"/>
</dbReference>
<dbReference type="NCBIfam" id="TIGR00199">
    <property type="entry name" value="PncC_domain"/>
    <property type="match status" value="1"/>
</dbReference>
<dbReference type="KEGG" id="cjap:GWK36_06830"/>
<organism evidence="2 3">
    <name type="scientific">Caldichromatium japonicum</name>
    <dbReference type="NCBI Taxonomy" id="2699430"/>
    <lineage>
        <taxon>Bacteria</taxon>
        <taxon>Pseudomonadati</taxon>
        <taxon>Pseudomonadota</taxon>
        <taxon>Gammaproteobacteria</taxon>
        <taxon>Chromatiales</taxon>
        <taxon>Chromatiaceae</taxon>
        <taxon>Caldichromatium</taxon>
    </lineage>
</organism>
<dbReference type="InterPro" id="IPR036653">
    <property type="entry name" value="CinA-like_C"/>
</dbReference>
<keyword evidence="3" id="KW-1185">Reference proteome</keyword>
<dbReference type="SUPFAM" id="SSF142433">
    <property type="entry name" value="CinA-like"/>
    <property type="match status" value="1"/>
</dbReference>
<reference evidence="3" key="1">
    <citation type="submission" date="2020-01" db="EMBL/GenBank/DDBJ databases">
        <title>Caldichromatium gen. nov., sp. nov., a thermophilic purple sulfur bacterium member of the family Chromatiaceae isolated from Nakabusa hot spring, Japan.</title>
        <authorList>
            <person name="Saini M.K."/>
            <person name="Hanada S."/>
            <person name="Tank M."/>
        </authorList>
    </citation>
    <scope>NUCLEOTIDE SEQUENCE [LARGE SCALE GENOMIC DNA]</scope>
    <source>
        <strain evidence="3">No.7</strain>
    </source>
</reference>
<dbReference type="AlphaFoldDB" id="A0A6G7VCZ5"/>
<accession>A0A6G7VCZ5</accession>
<proteinExistence type="predicted"/>
<evidence type="ECO:0000313" key="3">
    <source>
        <dbReference type="Proteomes" id="UP000502699"/>
    </source>
</evidence>
<dbReference type="EMBL" id="CP048029">
    <property type="protein sequence ID" value="QIK37746.1"/>
    <property type="molecule type" value="Genomic_DNA"/>
</dbReference>
<name>A0A6G7VCZ5_9GAMM</name>
<sequence length="174" mass="18574">MEQDLLSSQGVAAGLDQLARRLGLYLSAQGWRLATAESCTGGWVAKLLTDIPGSSRWFERGFVVYSNEAKCELLDVPAALIDQHGAVSGQVARAMVEGALAHSRAELALAITGIAGPGGGTSDKPVGTAWFGWGMRGYGIATRLNLLRGERADIRRQAVETSLLGLIEYLRLYV</sequence>
<evidence type="ECO:0000259" key="1">
    <source>
        <dbReference type="Pfam" id="PF02464"/>
    </source>
</evidence>
<dbReference type="RefSeq" id="WP_210756884.1">
    <property type="nucleotide sequence ID" value="NZ_CP048029.1"/>
</dbReference>
<evidence type="ECO:0000313" key="2">
    <source>
        <dbReference type="EMBL" id="QIK37746.1"/>
    </source>
</evidence>